<gene>
    <name evidence="1" type="ORF">PIB30_093511</name>
</gene>
<evidence type="ECO:0000313" key="1">
    <source>
        <dbReference type="EMBL" id="MED6128009.1"/>
    </source>
</evidence>
<dbReference type="EMBL" id="JASCZI010032208">
    <property type="protein sequence ID" value="MED6128009.1"/>
    <property type="molecule type" value="Genomic_DNA"/>
</dbReference>
<accession>A0ABU6RVQ7</accession>
<name>A0ABU6RVQ7_9FABA</name>
<dbReference type="Proteomes" id="UP001341840">
    <property type="component" value="Unassembled WGS sequence"/>
</dbReference>
<organism evidence="1 2">
    <name type="scientific">Stylosanthes scabra</name>
    <dbReference type="NCBI Taxonomy" id="79078"/>
    <lineage>
        <taxon>Eukaryota</taxon>
        <taxon>Viridiplantae</taxon>
        <taxon>Streptophyta</taxon>
        <taxon>Embryophyta</taxon>
        <taxon>Tracheophyta</taxon>
        <taxon>Spermatophyta</taxon>
        <taxon>Magnoliopsida</taxon>
        <taxon>eudicotyledons</taxon>
        <taxon>Gunneridae</taxon>
        <taxon>Pentapetalae</taxon>
        <taxon>rosids</taxon>
        <taxon>fabids</taxon>
        <taxon>Fabales</taxon>
        <taxon>Fabaceae</taxon>
        <taxon>Papilionoideae</taxon>
        <taxon>50 kb inversion clade</taxon>
        <taxon>dalbergioids sensu lato</taxon>
        <taxon>Dalbergieae</taxon>
        <taxon>Pterocarpus clade</taxon>
        <taxon>Stylosanthes</taxon>
    </lineage>
</organism>
<evidence type="ECO:0000313" key="2">
    <source>
        <dbReference type="Proteomes" id="UP001341840"/>
    </source>
</evidence>
<reference evidence="1 2" key="1">
    <citation type="journal article" date="2023" name="Plants (Basel)">
        <title>Bridging the Gap: Combining Genomics and Transcriptomics Approaches to Understand Stylosanthes scabra, an Orphan Legume from the Brazilian Caatinga.</title>
        <authorList>
            <person name="Ferreira-Neto J.R.C."/>
            <person name="da Silva M.D."/>
            <person name="Binneck E."/>
            <person name="de Melo N.F."/>
            <person name="da Silva R.H."/>
            <person name="de Melo A.L.T.M."/>
            <person name="Pandolfi V."/>
            <person name="Bustamante F.O."/>
            <person name="Brasileiro-Vidal A.C."/>
            <person name="Benko-Iseppon A.M."/>
        </authorList>
    </citation>
    <scope>NUCLEOTIDE SEQUENCE [LARGE SCALE GENOMIC DNA]</scope>
    <source>
        <tissue evidence="1">Leaves</tissue>
    </source>
</reference>
<protein>
    <submittedName>
        <fullName evidence="1">Uncharacterized protein</fullName>
    </submittedName>
</protein>
<comment type="caution">
    <text evidence="1">The sequence shown here is derived from an EMBL/GenBank/DDBJ whole genome shotgun (WGS) entry which is preliminary data.</text>
</comment>
<keyword evidence="2" id="KW-1185">Reference proteome</keyword>
<sequence>MTPYLLTNPAVNLTSGLDSSTTILSVLKIKEFRTSRGSDRGASVKWRRCRGIENMCACSWSNFDPNLLLFDPEIERTLRRARQVRHRIEFENNLRSQTENLASVNNSSYSSDSDSDCDILSSSDIGTSNMGDFPRITLKQMDGASIALENQPVRFPELNENFELKSGLINLFLRFPGMPGVCGEISRFQDHTKLKDKKSKGLGLVRSLVCCLCPLECLLFIKMFDDCS</sequence>
<proteinExistence type="predicted"/>